<dbReference type="EMBL" id="FOVJ01000001">
    <property type="protein sequence ID" value="SFN25072.1"/>
    <property type="molecule type" value="Genomic_DNA"/>
</dbReference>
<evidence type="ECO:0008006" key="4">
    <source>
        <dbReference type="Google" id="ProtNLM"/>
    </source>
</evidence>
<keyword evidence="3" id="KW-1185">Reference proteome</keyword>
<evidence type="ECO:0000256" key="1">
    <source>
        <dbReference type="SAM" id="MobiDB-lite"/>
    </source>
</evidence>
<protein>
    <recommendedName>
        <fullName evidence="4">DUF3489 domain-containing protein</fullName>
    </recommendedName>
</protein>
<reference evidence="3" key="1">
    <citation type="submission" date="2016-10" db="EMBL/GenBank/DDBJ databases">
        <authorList>
            <person name="Varghese N."/>
        </authorList>
    </citation>
    <scope>NUCLEOTIDE SEQUENCE [LARGE SCALE GENOMIC DNA]</scope>
    <source>
        <strain evidence="3">Nsp8</strain>
    </source>
</reference>
<gene>
    <name evidence="2" type="ORF">SAMN05216386_0124</name>
</gene>
<feature type="compositionally biased region" description="Polar residues" evidence="1">
    <location>
        <begin position="101"/>
        <end position="114"/>
    </location>
</feature>
<organism evidence="2 3">
    <name type="scientific">Nitrosospira briensis</name>
    <dbReference type="NCBI Taxonomy" id="35799"/>
    <lineage>
        <taxon>Bacteria</taxon>
        <taxon>Pseudomonadati</taxon>
        <taxon>Pseudomonadota</taxon>
        <taxon>Betaproteobacteria</taxon>
        <taxon>Nitrosomonadales</taxon>
        <taxon>Nitrosomonadaceae</taxon>
        <taxon>Nitrosospira</taxon>
    </lineage>
</organism>
<evidence type="ECO:0000313" key="3">
    <source>
        <dbReference type="Proteomes" id="UP000183107"/>
    </source>
</evidence>
<name>A0A1I4XHB7_9PROT</name>
<evidence type="ECO:0000313" key="2">
    <source>
        <dbReference type="EMBL" id="SFN25072.1"/>
    </source>
</evidence>
<feature type="region of interest" description="Disordered" evidence="1">
    <location>
        <begin position="1"/>
        <end position="114"/>
    </location>
</feature>
<feature type="compositionally biased region" description="Low complexity" evidence="1">
    <location>
        <begin position="73"/>
        <end position="84"/>
    </location>
</feature>
<accession>A0A1I4XHB7</accession>
<sequence>MPSKAPRSTRIIPPAPPSSNTSAPVRRSARTEDSNRLTPKRSAQKRASQKRPTAEPPRSTGYPSDPTIGGSVQQKPLQKSPQKLRTVIPAAPPSMAFQADPSFQTSLPGHSSQVIPLSQTAHPSQPITGSKQSRLIELLHQPAGASLADLIQATGWQAHSVRGVISGVLRKRLGLAVICQANQDGKRIYRIKPVMNGAETDSAEMAK</sequence>
<dbReference type="InterPro" id="IPR021880">
    <property type="entry name" value="DUF3489"/>
</dbReference>
<dbReference type="AlphaFoldDB" id="A0A1I4XHB7"/>
<feature type="compositionally biased region" description="Basic residues" evidence="1">
    <location>
        <begin position="38"/>
        <end position="49"/>
    </location>
</feature>
<proteinExistence type="predicted"/>
<dbReference type="Proteomes" id="UP000183107">
    <property type="component" value="Unassembled WGS sequence"/>
</dbReference>
<dbReference type="Pfam" id="PF11994">
    <property type="entry name" value="DUF3489"/>
    <property type="match status" value="1"/>
</dbReference>